<reference evidence="1 2" key="1">
    <citation type="submission" date="2011-02" db="EMBL/GenBank/DDBJ databases">
        <authorList>
            <person name="Weinstock G."/>
            <person name="Sodergren E."/>
            <person name="Clifton S."/>
            <person name="Fulton L."/>
            <person name="Fulton B."/>
            <person name="Courtney L."/>
            <person name="Fronick C."/>
            <person name="Harrison M."/>
            <person name="Strong C."/>
            <person name="Farmer C."/>
            <person name="Delahaunty K."/>
            <person name="Markovic C."/>
            <person name="Hall O."/>
            <person name="Minx P."/>
            <person name="Tomlinson C."/>
            <person name="Mitreva M."/>
            <person name="Hou S."/>
            <person name="Chen J."/>
            <person name="Wollam A."/>
            <person name="Pepin K.H."/>
            <person name="Johnson M."/>
            <person name="Bhonagiri V."/>
            <person name="Zhang X."/>
            <person name="Suruliraj S."/>
            <person name="Warren W."/>
            <person name="Chinwalla A."/>
            <person name="Mardis E.R."/>
            <person name="Wilson R.K."/>
        </authorList>
    </citation>
    <scope>NUCLEOTIDE SEQUENCE [LARGE SCALE GENOMIC DNA]</scope>
    <source>
        <strain evidence="1 2">YIT 12057</strain>
    </source>
</reference>
<accession>F3PTW9</accession>
<name>F3PTW9_9BACE</name>
<protein>
    <submittedName>
        <fullName evidence="1">Uncharacterized protein</fullName>
    </submittedName>
</protein>
<evidence type="ECO:0000313" key="2">
    <source>
        <dbReference type="Proteomes" id="UP000003416"/>
    </source>
</evidence>
<dbReference type="AlphaFoldDB" id="F3PTW9"/>
<proteinExistence type="predicted"/>
<keyword evidence="2" id="KW-1185">Reference proteome</keyword>
<dbReference type="HOGENOM" id="CLU_3114531_0_0_10"/>
<dbReference type="EMBL" id="AFBN01000040">
    <property type="protein sequence ID" value="EGF56414.1"/>
    <property type="molecule type" value="Genomic_DNA"/>
</dbReference>
<dbReference type="STRING" id="763034.HMPREF9446_02189"/>
<sequence>MVIINDKRDTPVNDILYSSPINFIPLFSVSQNIFHRPQYPRTSISACLSD</sequence>
<gene>
    <name evidence="1" type="ORF">HMPREF9446_02189</name>
</gene>
<evidence type="ECO:0000313" key="1">
    <source>
        <dbReference type="EMBL" id="EGF56414.1"/>
    </source>
</evidence>
<comment type="caution">
    <text evidence="1">The sequence shown here is derived from an EMBL/GenBank/DDBJ whole genome shotgun (WGS) entry which is preliminary data.</text>
</comment>
<organism evidence="1 2">
    <name type="scientific">Bacteroides fluxus YIT 12057</name>
    <dbReference type="NCBI Taxonomy" id="763034"/>
    <lineage>
        <taxon>Bacteria</taxon>
        <taxon>Pseudomonadati</taxon>
        <taxon>Bacteroidota</taxon>
        <taxon>Bacteroidia</taxon>
        <taxon>Bacteroidales</taxon>
        <taxon>Bacteroidaceae</taxon>
        <taxon>Bacteroides</taxon>
    </lineage>
</organism>
<dbReference type="Proteomes" id="UP000003416">
    <property type="component" value="Unassembled WGS sequence"/>
</dbReference>